<dbReference type="Proteomes" id="UP000631114">
    <property type="component" value="Unassembled WGS sequence"/>
</dbReference>
<reference evidence="1 2" key="1">
    <citation type="submission" date="2020-10" db="EMBL/GenBank/DDBJ databases">
        <title>The Coptis chinensis genome and diversification of protoberbering-type alkaloids.</title>
        <authorList>
            <person name="Wang B."/>
            <person name="Shu S."/>
            <person name="Song C."/>
            <person name="Liu Y."/>
        </authorList>
    </citation>
    <scope>NUCLEOTIDE SEQUENCE [LARGE SCALE GENOMIC DNA]</scope>
    <source>
        <strain evidence="1">HL-2020</strain>
        <tissue evidence="1">Leaf</tissue>
    </source>
</reference>
<dbReference type="AlphaFoldDB" id="A0A835LV91"/>
<sequence length="98" mass="10906">MMSPWLVGCVSSELRYLSSDSDLWKQSLVKPLIRPIWAFDGLDVTRSSRAPKSLILDQRRSSLCNSISAKVGLPEGMGQAPMHKLLCCFNSSSFKKLC</sequence>
<name>A0A835LV91_9MAGN</name>
<evidence type="ECO:0000313" key="2">
    <source>
        <dbReference type="Proteomes" id="UP000631114"/>
    </source>
</evidence>
<protein>
    <submittedName>
        <fullName evidence="1">Uncharacterized protein</fullName>
    </submittedName>
</protein>
<dbReference type="EMBL" id="JADFTS010000005">
    <property type="protein sequence ID" value="KAF9606247.1"/>
    <property type="molecule type" value="Genomic_DNA"/>
</dbReference>
<proteinExistence type="predicted"/>
<keyword evidence="2" id="KW-1185">Reference proteome</keyword>
<organism evidence="1 2">
    <name type="scientific">Coptis chinensis</name>
    <dbReference type="NCBI Taxonomy" id="261450"/>
    <lineage>
        <taxon>Eukaryota</taxon>
        <taxon>Viridiplantae</taxon>
        <taxon>Streptophyta</taxon>
        <taxon>Embryophyta</taxon>
        <taxon>Tracheophyta</taxon>
        <taxon>Spermatophyta</taxon>
        <taxon>Magnoliopsida</taxon>
        <taxon>Ranunculales</taxon>
        <taxon>Ranunculaceae</taxon>
        <taxon>Coptidoideae</taxon>
        <taxon>Coptis</taxon>
    </lineage>
</organism>
<gene>
    <name evidence="1" type="ORF">IFM89_024068</name>
</gene>
<accession>A0A835LV91</accession>
<evidence type="ECO:0000313" key="1">
    <source>
        <dbReference type="EMBL" id="KAF9606247.1"/>
    </source>
</evidence>
<comment type="caution">
    <text evidence="1">The sequence shown here is derived from an EMBL/GenBank/DDBJ whole genome shotgun (WGS) entry which is preliminary data.</text>
</comment>